<feature type="compositionally biased region" description="Low complexity" evidence="1">
    <location>
        <begin position="50"/>
        <end position="60"/>
    </location>
</feature>
<evidence type="ECO:0000313" key="2">
    <source>
        <dbReference type="EMBL" id="KAL3516446.1"/>
    </source>
</evidence>
<gene>
    <name evidence="2" type="ORF">ACH5RR_023348</name>
</gene>
<accession>A0ABD2ZCA5</accession>
<name>A0ABD2ZCA5_9GENT</name>
<proteinExistence type="predicted"/>
<sequence length="75" mass="8422">MEEHDEATRTCLKLLEGILPVKEQSLSLDVCFQLRWPSWIFDPNKEQSTSERGGSSSGSEAWPMVLELSNSLPSL</sequence>
<protein>
    <submittedName>
        <fullName evidence="2">Uncharacterized protein</fullName>
    </submittedName>
</protein>
<evidence type="ECO:0000313" key="3">
    <source>
        <dbReference type="Proteomes" id="UP001630127"/>
    </source>
</evidence>
<dbReference type="Proteomes" id="UP001630127">
    <property type="component" value="Unassembled WGS sequence"/>
</dbReference>
<feature type="region of interest" description="Disordered" evidence="1">
    <location>
        <begin position="43"/>
        <end position="75"/>
    </location>
</feature>
<organism evidence="2 3">
    <name type="scientific">Cinchona calisaya</name>
    <dbReference type="NCBI Taxonomy" id="153742"/>
    <lineage>
        <taxon>Eukaryota</taxon>
        <taxon>Viridiplantae</taxon>
        <taxon>Streptophyta</taxon>
        <taxon>Embryophyta</taxon>
        <taxon>Tracheophyta</taxon>
        <taxon>Spermatophyta</taxon>
        <taxon>Magnoliopsida</taxon>
        <taxon>eudicotyledons</taxon>
        <taxon>Gunneridae</taxon>
        <taxon>Pentapetalae</taxon>
        <taxon>asterids</taxon>
        <taxon>lamiids</taxon>
        <taxon>Gentianales</taxon>
        <taxon>Rubiaceae</taxon>
        <taxon>Cinchonoideae</taxon>
        <taxon>Cinchoneae</taxon>
        <taxon>Cinchona</taxon>
    </lineage>
</organism>
<keyword evidence="3" id="KW-1185">Reference proteome</keyword>
<dbReference type="EMBL" id="JBJUIK010000010">
    <property type="protein sequence ID" value="KAL3516446.1"/>
    <property type="molecule type" value="Genomic_DNA"/>
</dbReference>
<comment type="caution">
    <text evidence="2">The sequence shown here is derived from an EMBL/GenBank/DDBJ whole genome shotgun (WGS) entry which is preliminary data.</text>
</comment>
<evidence type="ECO:0000256" key="1">
    <source>
        <dbReference type="SAM" id="MobiDB-lite"/>
    </source>
</evidence>
<reference evidence="2 3" key="1">
    <citation type="submission" date="2024-11" db="EMBL/GenBank/DDBJ databases">
        <title>A near-complete genome assembly of Cinchona calisaya.</title>
        <authorList>
            <person name="Lian D.C."/>
            <person name="Zhao X.W."/>
            <person name="Wei L."/>
        </authorList>
    </citation>
    <scope>NUCLEOTIDE SEQUENCE [LARGE SCALE GENOMIC DNA]</scope>
    <source>
        <tissue evidence="2">Nenye</tissue>
    </source>
</reference>
<dbReference type="AlphaFoldDB" id="A0ABD2ZCA5"/>